<evidence type="ECO:0000256" key="1">
    <source>
        <dbReference type="ARBA" id="ARBA00004496"/>
    </source>
</evidence>
<reference evidence="8 9" key="1">
    <citation type="journal article" date="2011" name="Stand. Genomic Sci.">
        <title>Complete genome sequence of Marivirga tractuosa type strain (H-43).</title>
        <authorList>
            <person name="Pagani I."/>
            <person name="Chertkov O."/>
            <person name="Lapidus A."/>
            <person name="Lucas S."/>
            <person name="Del Rio T.G."/>
            <person name="Tice H."/>
            <person name="Copeland A."/>
            <person name="Cheng J.F."/>
            <person name="Nolan M."/>
            <person name="Saunders E."/>
            <person name="Pitluck S."/>
            <person name="Held B."/>
            <person name="Goodwin L."/>
            <person name="Liolios K."/>
            <person name="Ovchinikova G."/>
            <person name="Ivanova N."/>
            <person name="Mavromatis K."/>
            <person name="Pati A."/>
            <person name="Chen A."/>
            <person name="Palaniappan K."/>
            <person name="Land M."/>
            <person name="Hauser L."/>
            <person name="Jeffries C.D."/>
            <person name="Detter J.C."/>
            <person name="Han C."/>
            <person name="Tapia R."/>
            <person name="Ngatchou-Djao O.D."/>
            <person name="Rohde M."/>
            <person name="Goker M."/>
            <person name="Spring S."/>
            <person name="Sikorski J."/>
            <person name="Woyke T."/>
            <person name="Bristow J."/>
            <person name="Eisen J.A."/>
            <person name="Markowitz V."/>
            <person name="Hugenholtz P."/>
            <person name="Klenk H.P."/>
            <person name="Kyrpides N.C."/>
        </authorList>
    </citation>
    <scope>NUCLEOTIDE SEQUENCE [LARGE SCALE GENOMIC DNA]</scope>
    <source>
        <strain evidence="9">ATCC 23168 / DSM 4126 / NBRC 15989 / NCIMB 1408 / VKM B-1430 / H-43</strain>
    </source>
</reference>
<comment type="subcellular location">
    <subcellularLocation>
        <location evidence="1">Cytoplasm</location>
    </subcellularLocation>
</comment>
<evidence type="ECO:0000256" key="4">
    <source>
        <dbReference type="PROSITE-ProRule" id="PRU00339"/>
    </source>
</evidence>
<dbReference type="InterPro" id="IPR001932">
    <property type="entry name" value="PPM-type_phosphatase-like_dom"/>
</dbReference>
<keyword evidence="9" id="KW-1185">Reference proteome</keyword>
<proteinExistence type="predicted"/>
<dbReference type="STRING" id="643867.Ftrac_3547"/>
<dbReference type="eggNOG" id="COG0457">
    <property type="taxonomic scope" value="Bacteria"/>
</dbReference>
<evidence type="ECO:0000256" key="6">
    <source>
        <dbReference type="SAM" id="Phobius"/>
    </source>
</evidence>
<feature type="coiled-coil region" evidence="5">
    <location>
        <begin position="313"/>
        <end position="349"/>
    </location>
</feature>
<keyword evidence="6" id="KW-1133">Transmembrane helix</keyword>
<gene>
    <name evidence="8" type="ordered locus">Ftrac_3547</name>
</gene>
<evidence type="ECO:0000256" key="5">
    <source>
        <dbReference type="SAM" id="Coils"/>
    </source>
</evidence>
<dbReference type="Proteomes" id="UP000008720">
    <property type="component" value="Chromosome"/>
</dbReference>
<evidence type="ECO:0000259" key="7">
    <source>
        <dbReference type="Pfam" id="PF07228"/>
    </source>
</evidence>
<dbReference type="KEGG" id="mtt:Ftrac_3547"/>
<dbReference type="InterPro" id="IPR036457">
    <property type="entry name" value="PPM-type-like_dom_sf"/>
</dbReference>
<dbReference type="SMART" id="SM00028">
    <property type="entry name" value="TPR"/>
    <property type="match status" value="5"/>
</dbReference>
<evidence type="ECO:0000313" key="9">
    <source>
        <dbReference type="Proteomes" id="UP000008720"/>
    </source>
</evidence>
<dbReference type="EMBL" id="CP002349">
    <property type="protein sequence ID" value="ADR23517.1"/>
    <property type="molecule type" value="Genomic_DNA"/>
</dbReference>
<dbReference type="PANTHER" id="PTHR45954:SF1">
    <property type="entry name" value="LD33695P"/>
    <property type="match status" value="1"/>
</dbReference>
<dbReference type="InterPro" id="IPR052386">
    <property type="entry name" value="GPSM"/>
</dbReference>
<feature type="repeat" description="TPR" evidence="4">
    <location>
        <begin position="198"/>
        <end position="231"/>
    </location>
</feature>
<feature type="repeat" description="TPR" evidence="4">
    <location>
        <begin position="118"/>
        <end position="151"/>
    </location>
</feature>
<dbReference type="eggNOG" id="COG2208">
    <property type="taxonomic scope" value="Bacteria"/>
</dbReference>
<keyword evidence="3" id="KW-0677">Repeat</keyword>
<dbReference type="RefSeq" id="WP_013455659.1">
    <property type="nucleotide sequence ID" value="NC_014759.1"/>
</dbReference>
<keyword evidence="5" id="KW-0175">Coiled coil</keyword>
<feature type="transmembrane region" description="Helical" evidence="6">
    <location>
        <begin position="355"/>
        <end position="376"/>
    </location>
</feature>
<dbReference type="InterPro" id="IPR019734">
    <property type="entry name" value="TPR_rpt"/>
</dbReference>
<dbReference type="PANTHER" id="PTHR45954">
    <property type="entry name" value="LD33695P"/>
    <property type="match status" value="1"/>
</dbReference>
<evidence type="ECO:0000256" key="3">
    <source>
        <dbReference type="ARBA" id="ARBA00022737"/>
    </source>
</evidence>
<dbReference type="Pfam" id="PF13424">
    <property type="entry name" value="TPR_12"/>
    <property type="match status" value="2"/>
</dbReference>
<dbReference type="Pfam" id="PF07228">
    <property type="entry name" value="SpoIIE"/>
    <property type="match status" value="1"/>
</dbReference>
<dbReference type="GO" id="GO:0005092">
    <property type="term" value="F:GDP-dissociation inhibitor activity"/>
    <property type="evidence" value="ECO:0007669"/>
    <property type="project" value="TreeGrafter"/>
</dbReference>
<dbReference type="InterPro" id="IPR011990">
    <property type="entry name" value="TPR-like_helical_dom_sf"/>
</dbReference>
<dbReference type="GO" id="GO:0001965">
    <property type="term" value="F:G-protein alpha-subunit binding"/>
    <property type="evidence" value="ECO:0007669"/>
    <property type="project" value="TreeGrafter"/>
</dbReference>
<dbReference type="SUPFAM" id="SSF48452">
    <property type="entry name" value="TPR-like"/>
    <property type="match status" value="2"/>
</dbReference>
<accession>E4TNC9</accession>
<feature type="repeat" description="TPR" evidence="4">
    <location>
        <begin position="78"/>
        <end position="111"/>
    </location>
</feature>
<organism evidence="8 9">
    <name type="scientific">Marivirga tractuosa (strain ATCC 23168 / DSM 4126 / NBRC 15989 / NCIMB 1408 / VKM B-1430 / H-43)</name>
    <name type="common">Microscilla tractuosa</name>
    <name type="synonym">Flexibacter tractuosus</name>
    <dbReference type="NCBI Taxonomy" id="643867"/>
    <lineage>
        <taxon>Bacteria</taxon>
        <taxon>Pseudomonadati</taxon>
        <taxon>Bacteroidota</taxon>
        <taxon>Cytophagia</taxon>
        <taxon>Cytophagales</taxon>
        <taxon>Marivirgaceae</taxon>
        <taxon>Marivirga</taxon>
    </lineage>
</organism>
<feature type="domain" description="PPM-type phosphatase" evidence="7">
    <location>
        <begin position="469"/>
        <end position="662"/>
    </location>
</feature>
<dbReference type="PROSITE" id="PS50293">
    <property type="entry name" value="TPR_REGION"/>
    <property type="match status" value="1"/>
</dbReference>
<evidence type="ECO:0000313" key="8">
    <source>
        <dbReference type="EMBL" id="ADR23517.1"/>
    </source>
</evidence>
<dbReference type="Gene3D" id="1.25.40.10">
    <property type="entry name" value="Tetratricopeptide repeat domain"/>
    <property type="match status" value="1"/>
</dbReference>
<keyword evidence="6" id="KW-0472">Membrane</keyword>
<sequence>MFKAATKYIIYTLFFSCFFVNSLDLYAQRKGNKKDSTEVIRLNNLFKIKYASEPSKSFTYATSALEISRKISFLKGEATANNNLGVYHKQKGDYDQALRYFKEALNLYDSLREKSGAAKALSNIGNIYSINQDFERALDYYSDAKIIFEELNDSSRLLRILNNIGNIYLDNGQEKEAIDYYRRVLEIYQVSDDKTNLFDPFSNIGKIYFNQQQYDSALYYFNKSLKKEEAADNKFGISGSLVKISRLHNARGNHLAARDAALDAVEIAQNINAKPILLDAYSTLAEVYLHLNDLENSYVYMNQFHIMNDSLFNEKSRRSIAELEKSIELEQKEKEIALLKKESEIKDLQYQNSRLYIYGSIGFSILLLALAIISFLKFKQNRKAKSLLEYQNREILKSKKAIEIQKMKLESWNQNITDSIEYAKSIQEGIMNKNNFKENLTASFVFYKPKDIVSGDFYWYSRQKGCDILALIDCTGHGVAGAFMTVIANATMNQIVNEEKEIEPNKILTKLDIKVMEILKQKEVTKTNHSMDVALCKIDYENKVVTFSGAKRPLYVVEHNKLREFKGNNFTVGEYFNTPEKKFTYQEIDFEENQTYYLSSDGFADQFGFNTQKKYLRKRFKTLLESISNKSLPEQRKSLEMEMKRWQGEMEQTDDMLVIGFRV</sequence>
<keyword evidence="2" id="KW-0963">Cytoplasm</keyword>
<name>E4TNC9_MARTH</name>
<dbReference type="AlphaFoldDB" id="E4TNC9"/>
<dbReference type="Gene3D" id="3.60.40.10">
    <property type="entry name" value="PPM-type phosphatase domain"/>
    <property type="match status" value="1"/>
</dbReference>
<dbReference type="GO" id="GO:0005938">
    <property type="term" value="C:cell cortex"/>
    <property type="evidence" value="ECO:0007669"/>
    <property type="project" value="TreeGrafter"/>
</dbReference>
<keyword evidence="6" id="KW-0812">Transmembrane</keyword>
<evidence type="ECO:0000256" key="2">
    <source>
        <dbReference type="ARBA" id="ARBA00022490"/>
    </source>
</evidence>
<dbReference type="PROSITE" id="PS50005">
    <property type="entry name" value="TPR"/>
    <property type="match status" value="4"/>
</dbReference>
<feature type="repeat" description="TPR" evidence="4">
    <location>
        <begin position="158"/>
        <end position="191"/>
    </location>
</feature>
<dbReference type="OrthoDB" id="1119265at2"/>
<keyword evidence="4" id="KW-0802">TPR repeat</keyword>
<protein>
    <submittedName>
        <fullName evidence="8">Protein serine/threonine phosphatase</fullName>
    </submittedName>
</protein>
<dbReference type="HOGENOM" id="CLU_015802_0_0_10"/>